<dbReference type="Proteomes" id="UP000294933">
    <property type="component" value="Unassembled WGS sequence"/>
</dbReference>
<evidence type="ECO:0000313" key="2">
    <source>
        <dbReference type="Proteomes" id="UP000294933"/>
    </source>
</evidence>
<dbReference type="EMBL" id="ML170218">
    <property type="protein sequence ID" value="TDL17633.1"/>
    <property type="molecule type" value="Genomic_DNA"/>
</dbReference>
<evidence type="ECO:0000313" key="1">
    <source>
        <dbReference type="EMBL" id="TDL17633.1"/>
    </source>
</evidence>
<keyword evidence="2" id="KW-1185">Reference proteome</keyword>
<dbReference type="AlphaFoldDB" id="A0A4Y7PQC4"/>
<accession>A0A4Y7PQC4</accession>
<evidence type="ECO:0008006" key="3">
    <source>
        <dbReference type="Google" id="ProtNLM"/>
    </source>
</evidence>
<gene>
    <name evidence="1" type="ORF">BD410DRAFT_541805</name>
</gene>
<protein>
    <recommendedName>
        <fullName evidence="3">F-box domain-containing protein</fullName>
    </recommendedName>
</protein>
<dbReference type="VEuPathDB" id="FungiDB:BD410DRAFT_541805"/>
<sequence length="348" mass="40141">MSHSECLSGNYFPRPAKSEAPLLLGRVCSYWRSVALSTHGLWTGISLGKRYPDHPEDLAGDANAAMQWRINAGPRAVQSYNLAHHYWGGDEDSLVDLMNIIIPQHQLWRRIQGLLPLPIAKQILSAIPDASVLEYLNIATRNAYHPLDINVHTMHRLQKLVLRMDEPVIQFGACRSQSLREVIIDQVCTAITLDVCWLFIAQCPNLEVFQADCYATDAFTFHHLEILRHAHLTYLHLRAMWAEPGPFIDEIEAPYLKFMTLQYHTIPVMDGWGWPHLTSFLNRSECQLTHFDFGCHPDVRSRHIELLACYTWVEVPLRGKIFSHDKSHNHKPQVGLREIWRGYFMYQT</sequence>
<dbReference type="OrthoDB" id="2269034at2759"/>
<reference evidence="1 2" key="1">
    <citation type="submission" date="2018-06" db="EMBL/GenBank/DDBJ databases">
        <title>A transcriptomic atlas of mushroom development highlights an independent origin of complex multicellularity.</title>
        <authorList>
            <consortium name="DOE Joint Genome Institute"/>
            <person name="Krizsan K."/>
            <person name="Almasi E."/>
            <person name="Merenyi Z."/>
            <person name="Sahu N."/>
            <person name="Viragh M."/>
            <person name="Koszo T."/>
            <person name="Mondo S."/>
            <person name="Kiss B."/>
            <person name="Balint B."/>
            <person name="Kues U."/>
            <person name="Barry K."/>
            <person name="Hegedus J.C."/>
            <person name="Henrissat B."/>
            <person name="Johnson J."/>
            <person name="Lipzen A."/>
            <person name="Ohm R."/>
            <person name="Nagy I."/>
            <person name="Pangilinan J."/>
            <person name="Yan J."/>
            <person name="Xiong Y."/>
            <person name="Grigoriev I.V."/>
            <person name="Hibbett D.S."/>
            <person name="Nagy L.G."/>
        </authorList>
    </citation>
    <scope>NUCLEOTIDE SEQUENCE [LARGE SCALE GENOMIC DNA]</scope>
    <source>
        <strain evidence="1 2">SZMC22713</strain>
    </source>
</reference>
<proteinExistence type="predicted"/>
<name>A0A4Y7PQC4_9AGAM</name>
<organism evidence="1 2">
    <name type="scientific">Rickenella mellea</name>
    <dbReference type="NCBI Taxonomy" id="50990"/>
    <lineage>
        <taxon>Eukaryota</taxon>
        <taxon>Fungi</taxon>
        <taxon>Dikarya</taxon>
        <taxon>Basidiomycota</taxon>
        <taxon>Agaricomycotina</taxon>
        <taxon>Agaricomycetes</taxon>
        <taxon>Hymenochaetales</taxon>
        <taxon>Rickenellaceae</taxon>
        <taxon>Rickenella</taxon>
    </lineage>
</organism>